<organism evidence="3">
    <name type="scientific">Streptomyces sp. R08</name>
    <dbReference type="NCBI Taxonomy" id="3238624"/>
    <lineage>
        <taxon>Bacteria</taxon>
        <taxon>Bacillati</taxon>
        <taxon>Actinomycetota</taxon>
        <taxon>Actinomycetes</taxon>
        <taxon>Kitasatosporales</taxon>
        <taxon>Streptomycetaceae</taxon>
        <taxon>Streptomyces</taxon>
    </lineage>
</organism>
<evidence type="ECO:0000313" key="3">
    <source>
        <dbReference type="EMBL" id="XDQ02408.1"/>
    </source>
</evidence>
<keyword evidence="2" id="KW-0813">Transport</keyword>
<evidence type="ECO:0000256" key="1">
    <source>
        <dbReference type="ARBA" id="ARBA00008520"/>
    </source>
</evidence>
<accession>A0AB39MC51</accession>
<proteinExistence type="inferred from homology"/>
<evidence type="ECO:0000256" key="2">
    <source>
        <dbReference type="ARBA" id="ARBA00022448"/>
    </source>
</evidence>
<dbReference type="SUPFAM" id="SSF53850">
    <property type="entry name" value="Periplasmic binding protein-like II"/>
    <property type="match status" value="1"/>
</dbReference>
<comment type="similarity">
    <text evidence="1">Belongs to the bacterial solute-binding protein 1 family.</text>
</comment>
<dbReference type="InterPro" id="IPR050490">
    <property type="entry name" value="Bact_solute-bd_prot1"/>
</dbReference>
<dbReference type="PANTHER" id="PTHR43649:SF29">
    <property type="entry name" value="OSMOPROTECTIVE COMPOUNDS-BINDING PROTEIN GGTB"/>
    <property type="match status" value="1"/>
</dbReference>
<reference evidence="3" key="1">
    <citation type="submission" date="2024-07" db="EMBL/GenBank/DDBJ databases">
        <authorList>
            <person name="Yu S.T."/>
        </authorList>
    </citation>
    <scope>NUCLEOTIDE SEQUENCE</scope>
    <source>
        <strain evidence="3">R08</strain>
    </source>
</reference>
<dbReference type="Pfam" id="PF01547">
    <property type="entry name" value="SBP_bac_1"/>
    <property type="match status" value="1"/>
</dbReference>
<protein>
    <submittedName>
        <fullName evidence="3">ABC transporter substrate-binding protein</fullName>
    </submittedName>
</protein>
<name>A0AB39MC51_9ACTN</name>
<gene>
    <name evidence="3" type="ORF">AB5J58_20320</name>
</gene>
<dbReference type="PANTHER" id="PTHR43649">
    <property type="entry name" value="ARABINOSE-BINDING PROTEIN-RELATED"/>
    <property type="match status" value="1"/>
</dbReference>
<sequence>MGHRRFVSIAVGAVPVGRPRPVSTRRAAVTVTAGLAASVLVLAGCSSSSSSAGSGGGMTGDIRMLANITPVLTKSYYQGLVAPFVKSHPGVKVTIESPSGKDVQSTLQQELVSGAAPDIVASTLDPVVAQQMTAFPDEAWVSSTPLSDSTKVDGKTWQVATGLQNQSLVYYNETAFEKAGITTAPKSLAEFTAALGKLKGAGYTPLQTAGEWVTGAQFAMMANPALLGDDPQWYAQRNDKKATFAKSAYHTYLQAYAGWIASGAVPKNSLGEKYQASIDNFLAGKSGMYIMGNWLNASVNSAKNLPFKVGVFPTPTPDGSTPKQMSGQAQPYSILKSSKHQTLALALVKYLVTDKGAVTTSLKSEGNFRSGYSYPGTALDEAVGKIVDTAPGTVGGTSGPGVNAGFGNELNTVVQSLYTGQSADQAAAKLDSWWNDNAGQ</sequence>
<dbReference type="Gene3D" id="3.40.190.10">
    <property type="entry name" value="Periplasmic binding protein-like II"/>
    <property type="match status" value="2"/>
</dbReference>
<dbReference type="EMBL" id="CP163431">
    <property type="protein sequence ID" value="XDQ02408.1"/>
    <property type="molecule type" value="Genomic_DNA"/>
</dbReference>
<dbReference type="AlphaFoldDB" id="A0AB39MC51"/>
<dbReference type="RefSeq" id="WP_369188548.1">
    <property type="nucleotide sequence ID" value="NZ_CP163431.1"/>
</dbReference>
<dbReference type="InterPro" id="IPR006059">
    <property type="entry name" value="SBP"/>
</dbReference>